<dbReference type="Proteomes" id="UP000006794">
    <property type="component" value="Chromosome"/>
</dbReference>
<dbReference type="KEGG" id="hxa:Halxa_2865"/>
<evidence type="ECO:0000256" key="4">
    <source>
        <dbReference type="ARBA" id="ARBA00022982"/>
    </source>
</evidence>
<dbReference type="Pfam" id="PF00127">
    <property type="entry name" value="Copper-bind"/>
    <property type="match status" value="1"/>
</dbReference>
<dbReference type="GO" id="GO:0005507">
    <property type="term" value="F:copper ion binding"/>
    <property type="evidence" value="ECO:0007669"/>
    <property type="project" value="InterPro"/>
</dbReference>
<dbReference type="PROSITE" id="PS51257">
    <property type="entry name" value="PROKAR_LIPOPROTEIN"/>
    <property type="match status" value="1"/>
</dbReference>
<evidence type="ECO:0000256" key="5">
    <source>
        <dbReference type="ARBA" id="ARBA00023008"/>
    </source>
</evidence>
<dbReference type="PANTHER" id="PTHR34192:SF10">
    <property type="entry name" value="PLASTOCYANIN MAJOR ISOFORM, CHLOROPLASTIC-RELATED"/>
    <property type="match status" value="1"/>
</dbReference>
<comment type="subcellular location">
    <subcellularLocation>
        <location evidence="1">Membrane</location>
    </subcellularLocation>
</comment>
<organism evidence="8 9">
    <name type="scientific">Halopiger xanaduensis (strain DSM 18323 / JCM 14033 / SH-6)</name>
    <dbReference type="NCBI Taxonomy" id="797210"/>
    <lineage>
        <taxon>Archaea</taxon>
        <taxon>Methanobacteriati</taxon>
        <taxon>Methanobacteriota</taxon>
        <taxon>Stenosarchaea group</taxon>
        <taxon>Halobacteria</taxon>
        <taxon>Halobacteriales</taxon>
        <taxon>Natrialbaceae</taxon>
        <taxon>Halopiger</taxon>
    </lineage>
</organism>
<dbReference type="OrthoDB" id="4392at2157"/>
<keyword evidence="4" id="KW-0249">Electron transport</keyword>
<reference evidence="8 9" key="1">
    <citation type="journal article" date="2012" name="Stand. Genomic Sci.">
        <title>Complete genome sequence of Halopiger xanaduensis type strain (SH-6(T)).</title>
        <authorList>
            <person name="Anderson I."/>
            <person name="Tindall B.J."/>
            <person name="Rohde M."/>
            <person name="Lucas S."/>
            <person name="Han J."/>
            <person name="Lapidus A."/>
            <person name="Cheng J.F."/>
            <person name="Goodwin L."/>
            <person name="Pitluck S."/>
            <person name="Peters L."/>
            <person name="Pati A."/>
            <person name="Mikhailova N."/>
            <person name="Pagani I."/>
            <person name="Teshima H."/>
            <person name="Han C."/>
            <person name="Tapia R."/>
            <person name="Land M."/>
            <person name="Woyke T."/>
            <person name="Klenk H.P."/>
            <person name="Kyrpides N."/>
            <person name="Ivanova N."/>
        </authorList>
    </citation>
    <scope>NUCLEOTIDE SEQUENCE [LARGE SCALE GENOMIC DNA]</scope>
    <source>
        <strain evidence="9">DSM 18323 / JCM 14033 / SH-6</strain>
    </source>
</reference>
<dbReference type="InterPro" id="IPR008972">
    <property type="entry name" value="Cupredoxin"/>
</dbReference>
<dbReference type="HOGENOM" id="CLU_084115_1_3_2"/>
<evidence type="ECO:0000313" key="9">
    <source>
        <dbReference type="Proteomes" id="UP000006794"/>
    </source>
</evidence>
<dbReference type="PROSITE" id="PS00196">
    <property type="entry name" value="COPPER_BLUE"/>
    <property type="match status" value="1"/>
</dbReference>
<dbReference type="SUPFAM" id="SSF49503">
    <property type="entry name" value="Cupredoxins"/>
    <property type="match status" value="1"/>
</dbReference>
<keyword evidence="6" id="KW-0472">Membrane</keyword>
<evidence type="ECO:0000256" key="3">
    <source>
        <dbReference type="ARBA" id="ARBA00022723"/>
    </source>
</evidence>
<evidence type="ECO:0000256" key="1">
    <source>
        <dbReference type="ARBA" id="ARBA00004370"/>
    </source>
</evidence>
<dbReference type="STRING" id="797210.Halxa_2865"/>
<dbReference type="InterPro" id="IPR028871">
    <property type="entry name" value="BlueCu_1_BS"/>
</dbReference>
<keyword evidence="9" id="KW-1185">Reference proteome</keyword>
<dbReference type="InterPro" id="IPR000923">
    <property type="entry name" value="BlueCu_1"/>
</dbReference>
<dbReference type="eggNOG" id="arCOG02917">
    <property type="taxonomic scope" value="Archaea"/>
</dbReference>
<keyword evidence="3" id="KW-0479">Metal-binding</keyword>
<dbReference type="AlphaFoldDB" id="F8D481"/>
<protein>
    <submittedName>
        <fullName evidence="8">Blue (Type 1) copper domain protein</fullName>
    </submittedName>
</protein>
<evidence type="ECO:0000313" key="8">
    <source>
        <dbReference type="EMBL" id="AEH37481.1"/>
    </source>
</evidence>
<evidence type="ECO:0000259" key="7">
    <source>
        <dbReference type="Pfam" id="PF00127"/>
    </source>
</evidence>
<feature type="domain" description="Blue (type 1) copper" evidence="7">
    <location>
        <begin position="48"/>
        <end position="145"/>
    </location>
</feature>
<evidence type="ECO:0000256" key="6">
    <source>
        <dbReference type="ARBA" id="ARBA00023136"/>
    </source>
</evidence>
<sequence length="147" mass="15870">MHRRAYLAAVGTAASAGLAGCSTVMSVFDDEDEFCAGNDCSIGMTRNSFVPEEYEATVGETVVWKNTSGADHTITAREASLPEGADYFATGGFEDEQTAVDAWHDNRGGRLGPRETFEHTFEVPGTYTYFCEPHIRAGMVGTIVVTE</sequence>
<accession>F8D481</accession>
<proteinExistence type="predicted"/>
<dbReference type="RefSeq" id="WP_013880371.1">
    <property type="nucleotide sequence ID" value="NC_015666.1"/>
</dbReference>
<name>F8D481_HALXS</name>
<dbReference type="Gene3D" id="2.60.40.420">
    <property type="entry name" value="Cupredoxins - blue copper proteins"/>
    <property type="match status" value="1"/>
</dbReference>
<dbReference type="GO" id="GO:0016020">
    <property type="term" value="C:membrane"/>
    <property type="evidence" value="ECO:0007669"/>
    <property type="project" value="UniProtKB-SubCell"/>
</dbReference>
<dbReference type="GeneID" id="10797818"/>
<keyword evidence="5" id="KW-0186">Copper</keyword>
<keyword evidence="2" id="KW-0813">Transport</keyword>
<dbReference type="EMBL" id="CP002839">
    <property type="protein sequence ID" value="AEH37481.1"/>
    <property type="molecule type" value="Genomic_DNA"/>
</dbReference>
<dbReference type="PANTHER" id="PTHR34192">
    <property type="entry name" value="PLASTOCYANIN MAJOR ISOFORM, CHLOROPLASTIC-RELATED"/>
    <property type="match status" value="1"/>
</dbReference>
<gene>
    <name evidence="8" type="ordered locus">Halxa_2865</name>
</gene>
<evidence type="ECO:0000256" key="2">
    <source>
        <dbReference type="ARBA" id="ARBA00022448"/>
    </source>
</evidence>
<dbReference type="GO" id="GO:0009055">
    <property type="term" value="F:electron transfer activity"/>
    <property type="evidence" value="ECO:0007669"/>
    <property type="project" value="InterPro"/>
</dbReference>